<evidence type="ECO:0000313" key="4">
    <source>
        <dbReference type="Proteomes" id="UP000504629"/>
    </source>
</evidence>
<dbReference type="PANTHER" id="PTHR20990:SF1">
    <property type="entry name" value="PEROXISOMAL MEMBRANE PROTEIN 11C"/>
    <property type="match status" value="1"/>
</dbReference>
<accession>A0A6J2JA65</accession>
<dbReference type="GO" id="GO:0016559">
    <property type="term" value="P:peroxisome fission"/>
    <property type="evidence" value="ECO:0007669"/>
    <property type="project" value="InterPro"/>
</dbReference>
<evidence type="ECO:0000256" key="1">
    <source>
        <dbReference type="ARBA" id="ARBA00023136"/>
    </source>
</evidence>
<keyword evidence="2" id="KW-0576">Peroxisome</keyword>
<reference evidence="5" key="1">
    <citation type="submission" date="2025-08" db="UniProtKB">
        <authorList>
            <consortium name="RefSeq"/>
        </authorList>
    </citation>
    <scope>IDENTIFICATION</scope>
    <source>
        <tissue evidence="5">Silk gland</tissue>
    </source>
</reference>
<evidence type="ECO:0000313" key="5">
    <source>
        <dbReference type="RefSeq" id="XP_028026188.1"/>
    </source>
</evidence>
<name>A0A6J2JA65_BOMMA</name>
<protein>
    <submittedName>
        <fullName evidence="5">Peroxisomal membrane protein 11C-like</fullName>
    </submittedName>
</protein>
<dbReference type="GO" id="GO:0005778">
    <property type="term" value="C:peroxisomal membrane"/>
    <property type="evidence" value="ECO:0007669"/>
    <property type="project" value="UniProtKB-SubCell"/>
</dbReference>
<dbReference type="OrthoDB" id="10005898at2759"/>
<keyword evidence="1" id="KW-0472">Membrane</keyword>
<comment type="subcellular location">
    <subcellularLocation>
        <location evidence="3">Peroxisome membrane</location>
    </subcellularLocation>
</comment>
<dbReference type="InterPro" id="IPR026510">
    <property type="entry name" value="PEX11C_met"/>
</dbReference>
<dbReference type="KEGG" id="bman:114239944"/>
<dbReference type="GeneID" id="114239944"/>
<dbReference type="Pfam" id="PF05648">
    <property type="entry name" value="PEX11"/>
    <property type="match status" value="1"/>
</dbReference>
<dbReference type="RefSeq" id="XP_028026188.1">
    <property type="nucleotide sequence ID" value="XM_028170387.1"/>
</dbReference>
<keyword evidence="4" id="KW-1185">Reference proteome</keyword>
<dbReference type="InterPro" id="IPR008733">
    <property type="entry name" value="PEX11"/>
</dbReference>
<evidence type="ECO:0000256" key="2">
    <source>
        <dbReference type="ARBA" id="ARBA00023140"/>
    </source>
</evidence>
<sequence length="231" mass="25466">MSSITEDVCELLDSYNGRDKVVRLACYTFKLYGCLTDNKPWQTAGSRLSNARMMLRLFDDIPMIRHTYNYGLGRIESSKIAATLGVLANVVDQAFLPVEKACWLYDVGVLKLTPETAEKLETISTSLWAASLFISLLQTTRAIQHLCWSRNCLQTLSENGGADAKLKLDIRLALQAVVAGKLCLDITHAVSCLPAGWLWGEKIGSTKVAAIATTSSVIGIAMYFARKRLLK</sequence>
<dbReference type="Proteomes" id="UP000504629">
    <property type="component" value="Unplaced"/>
</dbReference>
<dbReference type="PANTHER" id="PTHR20990">
    <property type="entry name" value="PEROXISOMAL BIOGENESIS FACTOR 11"/>
    <property type="match status" value="1"/>
</dbReference>
<gene>
    <name evidence="5" type="primary">LOC114239944</name>
</gene>
<organism evidence="4 5">
    <name type="scientific">Bombyx mandarina</name>
    <name type="common">Wild silk moth</name>
    <name type="synonym">Wild silkworm</name>
    <dbReference type="NCBI Taxonomy" id="7092"/>
    <lineage>
        <taxon>Eukaryota</taxon>
        <taxon>Metazoa</taxon>
        <taxon>Ecdysozoa</taxon>
        <taxon>Arthropoda</taxon>
        <taxon>Hexapoda</taxon>
        <taxon>Insecta</taxon>
        <taxon>Pterygota</taxon>
        <taxon>Neoptera</taxon>
        <taxon>Endopterygota</taxon>
        <taxon>Lepidoptera</taxon>
        <taxon>Glossata</taxon>
        <taxon>Ditrysia</taxon>
        <taxon>Bombycoidea</taxon>
        <taxon>Bombycidae</taxon>
        <taxon>Bombycinae</taxon>
        <taxon>Bombyx</taxon>
    </lineage>
</organism>
<dbReference type="AlphaFoldDB" id="A0A6J2JA65"/>
<proteinExistence type="predicted"/>
<evidence type="ECO:0000256" key="3">
    <source>
        <dbReference type="ARBA" id="ARBA00046271"/>
    </source>
</evidence>